<keyword evidence="4" id="KW-1185">Reference proteome</keyword>
<dbReference type="Proteomes" id="UP001589833">
    <property type="component" value="Unassembled WGS sequence"/>
</dbReference>
<dbReference type="Gene3D" id="3.10.129.10">
    <property type="entry name" value="Hotdog Thioesterase"/>
    <property type="match status" value="1"/>
</dbReference>
<gene>
    <name evidence="3" type="ORF">ACFFH4_04815</name>
</gene>
<accession>A0ABV6NDY1</accession>
<dbReference type="PANTHER" id="PTHR31793">
    <property type="entry name" value="4-HYDROXYBENZOYL-COA THIOESTERASE FAMILY MEMBER"/>
    <property type="match status" value="1"/>
</dbReference>
<sequence length="149" mass="17283">MRSNEIDILVNWGDTDKAGIVYYPNYFKWFDIAGHQFFRSCDLAPSKLELERQIIVPLLDARCSFEKTLLYDDVITVRTVVEEINNKTIKLKHEVFNGKTRTGHGYELRGWVKQTAEEIKAVPIPQEVIEILKEEVHSNQSKSRTPFNA</sequence>
<dbReference type="Pfam" id="PF13279">
    <property type="entry name" value="4HBT_2"/>
    <property type="match status" value="1"/>
</dbReference>
<evidence type="ECO:0000313" key="3">
    <source>
        <dbReference type="EMBL" id="MFC0558368.1"/>
    </source>
</evidence>
<keyword evidence="2 3" id="KW-0378">Hydrolase</keyword>
<dbReference type="EC" id="3.1.2.-" evidence="3"/>
<dbReference type="CDD" id="cd00586">
    <property type="entry name" value="4HBT"/>
    <property type="match status" value="1"/>
</dbReference>
<dbReference type="GO" id="GO:0016787">
    <property type="term" value="F:hydrolase activity"/>
    <property type="evidence" value="ECO:0007669"/>
    <property type="project" value="UniProtKB-KW"/>
</dbReference>
<dbReference type="PANTHER" id="PTHR31793:SF27">
    <property type="entry name" value="NOVEL THIOESTERASE SUPERFAMILY DOMAIN AND SAPOSIN A-TYPE DOMAIN CONTAINING PROTEIN (0610012H03RIK)"/>
    <property type="match status" value="1"/>
</dbReference>
<name>A0ABV6NDY1_9BACI</name>
<dbReference type="SUPFAM" id="SSF54637">
    <property type="entry name" value="Thioesterase/thiol ester dehydrase-isomerase"/>
    <property type="match status" value="1"/>
</dbReference>
<dbReference type="InterPro" id="IPR006684">
    <property type="entry name" value="YbgC/YbaW"/>
</dbReference>
<evidence type="ECO:0000256" key="1">
    <source>
        <dbReference type="ARBA" id="ARBA00005953"/>
    </source>
</evidence>
<evidence type="ECO:0000313" key="4">
    <source>
        <dbReference type="Proteomes" id="UP001589833"/>
    </source>
</evidence>
<dbReference type="PIRSF" id="PIRSF003230">
    <property type="entry name" value="YbgC"/>
    <property type="match status" value="1"/>
</dbReference>
<organism evidence="3 4">
    <name type="scientific">Halalkalibacter alkalisediminis</name>
    <dbReference type="NCBI Taxonomy" id="935616"/>
    <lineage>
        <taxon>Bacteria</taxon>
        <taxon>Bacillati</taxon>
        <taxon>Bacillota</taxon>
        <taxon>Bacilli</taxon>
        <taxon>Bacillales</taxon>
        <taxon>Bacillaceae</taxon>
        <taxon>Halalkalibacter</taxon>
    </lineage>
</organism>
<comment type="similarity">
    <text evidence="1">Belongs to the 4-hydroxybenzoyl-CoA thioesterase family.</text>
</comment>
<comment type="caution">
    <text evidence="3">The sequence shown here is derived from an EMBL/GenBank/DDBJ whole genome shotgun (WGS) entry which is preliminary data.</text>
</comment>
<dbReference type="RefSeq" id="WP_273840956.1">
    <property type="nucleotide sequence ID" value="NZ_JAQQWT010000003.1"/>
</dbReference>
<protein>
    <submittedName>
        <fullName evidence="3">Acyl-CoA thioesterase</fullName>
        <ecNumber evidence="3">3.1.2.-</ecNumber>
    </submittedName>
</protein>
<dbReference type="InterPro" id="IPR029069">
    <property type="entry name" value="HotDog_dom_sf"/>
</dbReference>
<dbReference type="EMBL" id="JBHLTR010000004">
    <property type="protein sequence ID" value="MFC0558368.1"/>
    <property type="molecule type" value="Genomic_DNA"/>
</dbReference>
<evidence type="ECO:0000256" key="2">
    <source>
        <dbReference type="ARBA" id="ARBA00022801"/>
    </source>
</evidence>
<reference evidence="3 4" key="1">
    <citation type="submission" date="2024-09" db="EMBL/GenBank/DDBJ databases">
        <authorList>
            <person name="Sun Q."/>
            <person name="Mori K."/>
        </authorList>
    </citation>
    <scope>NUCLEOTIDE SEQUENCE [LARGE SCALE GENOMIC DNA]</scope>
    <source>
        <strain evidence="3 4">NCAIM B.02301</strain>
    </source>
</reference>
<dbReference type="InterPro" id="IPR050563">
    <property type="entry name" value="4-hydroxybenzoyl-CoA_TE"/>
</dbReference>
<proteinExistence type="inferred from homology"/>